<dbReference type="AlphaFoldDB" id="A0A0L0HFA5"/>
<sequence length="176" mass="19905">MDKPAVRLPTDATHITIVLYSDEAVKDDEYYMREVLQLPFPCLWKVTACPVRGGRTRVTIVLRPEDKALSDILDHLRIISDGQYEVNNFIIHSKSGRRLGLEECCSSSLDLENTLRCLGIIVLDAPPNYADLVQEALEGNIVFMIFGLMTFTVWRWIPITAGLRFAFLPSISMETS</sequence>
<dbReference type="EMBL" id="KQ257458">
    <property type="protein sequence ID" value="KNC99473.1"/>
    <property type="molecule type" value="Genomic_DNA"/>
</dbReference>
<name>A0A0L0HFA5_SPIPD</name>
<dbReference type="GeneID" id="27689068"/>
<accession>A0A0L0HFA5</accession>
<protein>
    <submittedName>
        <fullName evidence="1">Uncharacterized protein</fullName>
    </submittedName>
</protein>
<organism evidence="1 2">
    <name type="scientific">Spizellomyces punctatus (strain DAOM BR117)</name>
    <dbReference type="NCBI Taxonomy" id="645134"/>
    <lineage>
        <taxon>Eukaryota</taxon>
        <taxon>Fungi</taxon>
        <taxon>Fungi incertae sedis</taxon>
        <taxon>Chytridiomycota</taxon>
        <taxon>Chytridiomycota incertae sedis</taxon>
        <taxon>Chytridiomycetes</taxon>
        <taxon>Spizellomycetales</taxon>
        <taxon>Spizellomycetaceae</taxon>
        <taxon>Spizellomyces</taxon>
    </lineage>
</organism>
<dbReference type="Proteomes" id="UP000053201">
    <property type="component" value="Unassembled WGS sequence"/>
</dbReference>
<gene>
    <name evidence="1" type="ORF">SPPG_05709</name>
</gene>
<keyword evidence="2" id="KW-1185">Reference proteome</keyword>
<proteinExistence type="predicted"/>
<dbReference type="InParanoid" id="A0A0L0HFA5"/>
<dbReference type="VEuPathDB" id="FungiDB:SPPG_05709"/>
<evidence type="ECO:0000313" key="2">
    <source>
        <dbReference type="Proteomes" id="UP000053201"/>
    </source>
</evidence>
<reference evidence="1 2" key="1">
    <citation type="submission" date="2009-08" db="EMBL/GenBank/DDBJ databases">
        <title>The Genome Sequence of Spizellomyces punctatus strain DAOM BR117.</title>
        <authorList>
            <consortium name="The Broad Institute Genome Sequencing Platform"/>
            <person name="Russ C."/>
            <person name="Cuomo C."/>
            <person name="Shea T."/>
            <person name="Young S.K."/>
            <person name="Zeng Q."/>
            <person name="Koehrsen M."/>
            <person name="Haas B."/>
            <person name="Borodovsky M."/>
            <person name="Guigo R."/>
            <person name="Alvarado L."/>
            <person name="Berlin A."/>
            <person name="Bochicchio J."/>
            <person name="Borenstein D."/>
            <person name="Chapman S."/>
            <person name="Chen Z."/>
            <person name="Engels R."/>
            <person name="Freedman E."/>
            <person name="Gellesch M."/>
            <person name="Goldberg J."/>
            <person name="Griggs A."/>
            <person name="Gujja S."/>
            <person name="Heiman D."/>
            <person name="Hepburn T."/>
            <person name="Howarth C."/>
            <person name="Jen D."/>
            <person name="Larson L."/>
            <person name="Lewis B."/>
            <person name="Mehta T."/>
            <person name="Park D."/>
            <person name="Pearson M."/>
            <person name="Roberts A."/>
            <person name="Saif S."/>
            <person name="Shenoy N."/>
            <person name="Sisk P."/>
            <person name="Stolte C."/>
            <person name="Sykes S."/>
            <person name="Thomson T."/>
            <person name="Walk T."/>
            <person name="White J."/>
            <person name="Yandava C."/>
            <person name="Burger G."/>
            <person name="Gray M.W."/>
            <person name="Holland P.W.H."/>
            <person name="King N."/>
            <person name="Lang F.B.F."/>
            <person name="Roger A.J."/>
            <person name="Ruiz-Trillo I."/>
            <person name="Lander E."/>
            <person name="Nusbaum C."/>
        </authorList>
    </citation>
    <scope>NUCLEOTIDE SEQUENCE [LARGE SCALE GENOMIC DNA]</scope>
    <source>
        <strain evidence="1 2">DAOM BR117</strain>
    </source>
</reference>
<evidence type="ECO:0000313" key="1">
    <source>
        <dbReference type="EMBL" id="KNC99473.1"/>
    </source>
</evidence>
<dbReference type="RefSeq" id="XP_016607513.1">
    <property type="nucleotide sequence ID" value="XM_016753922.1"/>
</dbReference>